<dbReference type="PANTHER" id="PTHR47332:SF4">
    <property type="entry name" value="SET DOMAIN-CONTAINING PROTEIN 5"/>
    <property type="match status" value="1"/>
</dbReference>
<dbReference type="PANTHER" id="PTHR47332">
    <property type="entry name" value="SET DOMAIN-CONTAINING PROTEIN 5"/>
    <property type="match status" value="1"/>
</dbReference>
<feature type="region of interest" description="Disordered" evidence="1">
    <location>
        <begin position="43"/>
        <end position="63"/>
    </location>
</feature>
<reference evidence="3 4" key="1">
    <citation type="journal article" date="2018" name="Evol. Lett.">
        <title>Horizontal gene cluster transfer increased hallucinogenic mushroom diversity.</title>
        <authorList>
            <person name="Reynolds H.T."/>
            <person name="Vijayakumar V."/>
            <person name="Gluck-Thaler E."/>
            <person name="Korotkin H.B."/>
            <person name="Matheny P.B."/>
            <person name="Slot J.C."/>
        </authorList>
    </citation>
    <scope>NUCLEOTIDE SEQUENCE [LARGE SCALE GENOMIC DNA]</scope>
    <source>
        <strain evidence="3 4">SRW20</strain>
    </source>
</reference>
<gene>
    <name evidence="3" type="ORF">CVT26_008132</name>
</gene>
<dbReference type="STRING" id="231916.A0A409YJV9"/>
<dbReference type="Pfam" id="PF00856">
    <property type="entry name" value="SET"/>
    <property type="match status" value="1"/>
</dbReference>
<evidence type="ECO:0000313" key="4">
    <source>
        <dbReference type="Proteomes" id="UP000284706"/>
    </source>
</evidence>
<evidence type="ECO:0000259" key="2">
    <source>
        <dbReference type="PROSITE" id="PS50280"/>
    </source>
</evidence>
<name>A0A409YJV9_9AGAR</name>
<dbReference type="PROSITE" id="PS50280">
    <property type="entry name" value="SET"/>
    <property type="match status" value="1"/>
</dbReference>
<dbReference type="OrthoDB" id="265717at2759"/>
<dbReference type="Proteomes" id="UP000284706">
    <property type="component" value="Unassembled WGS sequence"/>
</dbReference>
<feature type="compositionally biased region" description="Pro residues" evidence="1">
    <location>
        <begin position="43"/>
        <end position="52"/>
    </location>
</feature>
<proteinExistence type="predicted"/>
<feature type="compositionally biased region" description="Basic residues" evidence="1">
    <location>
        <begin position="381"/>
        <end position="396"/>
    </location>
</feature>
<keyword evidence="4" id="KW-1185">Reference proteome</keyword>
<dbReference type="CDD" id="cd20071">
    <property type="entry name" value="SET_SMYD"/>
    <property type="match status" value="1"/>
</dbReference>
<organism evidence="3 4">
    <name type="scientific">Gymnopilus dilepis</name>
    <dbReference type="NCBI Taxonomy" id="231916"/>
    <lineage>
        <taxon>Eukaryota</taxon>
        <taxon>Fungi</taxon>
        <taxon>Dikarya</taxon>
        <taxon>Basidiomycota</taxon>
        <taxon>Agaricomycotina</taxon>
        <taxon>Agaricomycetes</taxon>
        <taxon>Agaricomycetidae</taxon>
        <taxon>Agaricales</taxon>
        <taxon>Agaricineae</taxon>
        <taxon>Hymenogastraceae</taxon>
        <taxon>Gymnopilus</taxon>
    </lineage>
</organism>
<dbReference type="Gene3D" id="2.170.270.10">
    <property type="entry name" value="SET domain"/>
    <property type="match status" value="1"/>
</dbReference>
<sequence length="419" mass="46871">METCTLDGRVYRLHAISLPPSDGEQATISCLLNPDLIPLLPNPLPPTCPPPSTSTSNRASPPNFSILQTAHKGAGIFAARPIEAGELIMREHPALILPTGKFPKEVYDALADRLPEKRRKELLAMANARSKEECESEVEGIVRTNALMLELDVKGVIPEDRREVYGGVYPFVNRANHSCGPNAAIKWDLASLTISLYALRDIAEGEEICKTYVNPALPRATRMSILQKNYRFRCDCPWCNIRRVPCPNPDQGSESAGTEEDFTPSELAQIASSDADRAALGSWIYTHPGYTKWWSDIARPDSLVISSHLSALSLIEKEGLHGLQNLFVEEIAMCYAMLGSLEGFREWGTRVVKLCKVEDPDMARRFEEWLEDPERRVKRWGWRKKQREQQSGKKRTASADDDEAMEGVGSFLFPDEDSD</sequence>
<evidence type="ECO:0000256" key="1">
    <source>
        <dbReference type="SAM" id="MobiDB-lite"/>
    </source>
</evidence>
<dbReference type="AlphaFoldDB" id="A0A409YJV9"/>
<accession>A0A409YJV9</accession>
<dbReference type="InParanoid" id="A0A409YJV9"/>
<dbReference type="SMART" id="SM00317">
    <property type="entry name" value="SET"/>
    <property type="match status" value="1"/>
</dbReference>
<dbReference type="InterPro" id="IPR001214">
    <property type="entry name" value="SET_dom"/>
</dbReference>
<feature type="domain" description="SET" evidence="2">
    <location>
        <begin position="62"/>
        <end position="213"/>
    </location>
</feature>
<protein>
    <recommendedName>
        <fullName evidence="2">SET domain-containing protein</fullName>
    </recommendedName>
</protein>
<evidence type="ECO:0000313" key="3">
    <source>
        <dbReference type="EMBL" id="PPR03302.1"/>
    </source>
</evidence>
<comment type="caution">
    <text evidence="3">The sequence shown here is derived from an EMBL/GenBank/DDBJ whole genome shotgun (WGS) entry which is preliminary data.</text>
</comment>
<feature type="region of interest" description="Disordered" evidence="1">
    <location>
        <begin position="381"/>
        <end position="419"/>
    </location>
</feature>
<dbReference type="EMBL" id="NHYE01000750">
    <property type="protein sequence ID" value="PPR03302.1"/>
    <property type="molecule type" value="Genomic_DNA"/>
</dbReference>
<dbReference type="SUPFAM" id="SSF82199">
    <property type="entry name" value="SET domain"/>
    <property type="match status" value="1"/>
</dbReference>
<dbReference type="InterPro" id="IPR046341">
    <property type="entry name" value="SET_dom_sf"/>
</dbReference>
<dbReference type="InterPro" id="IPR053185">
    <property type="entry name" value="SET_domain_protein"/>
</dbReference>